<sequence>MDSSEIVLVDYHNGSIKLLSNKTTEEQNVEFNNSKEEETIDSNYIVVHNDQAISDLDMMFCDLCHYQTTKKKLLTQHMVSNHFQPDRSCHICGKRLNKMQLRLHMRFHDLKFVCDYCGKRFGDSKALRKHKNSKVCGEKYQAALPFKTHKCDFCNFRTHTAKLLMTHFRTLHVPKDISCPHCAKEMTSKQYQSHKNYCNQGYFYCKLCPKKYVHPKYLKDHERKKHASLKIEENLIKTEVTNIESDLTATNIGQANDLLEIEENLENADYFTEVLEDTEYSEIEQLEEEPIEFLDLEQSESVAENEQDTMNSETVQYCCSICRIITESLDDLLSHMNECHQFCDNECPICHKTFSKQALSRHMRYHNKNHVCEKCGRGFAEASLLKAHLERKSSCLGLTLEELQQDPTYMQKQYSCVLCLYRGTTAKHLSKHIQQTHSTAPKDMECPDCGKQLTRFQWHSHRKTHIKLKCPICHKWLSDSKFFKIHVKNHNNPKNTTFQSGFQVPEKSPDSEYYCCTQCEFQTKQRRFLVQHYKVKHAPKEFTCEFEECTGKTFTQTQLRLHKRFHNLSFKCEKCNAGFPDSRDLRRHIEKKNCFKERKRRKHTKDVIDTNETEKIETKRPPNKMRRKETENNRTEKIDVEPISMKFESDITEESAKPQQESEYNPCAESEPNEVGIYECKDCNYETDSLIELVEHWNQFHAPRNQPCSYPQCSGKLFSKAQLKLHMRFHLKKLITKDKEKPKTDTDDDTSVIFQCVLCDFKTNKELYLKQHIQINHASTET</sequence>
<evidence type="ECO:0000313" key="10">
    <source>
        <dbReference type="EMBL" id="SSX08775.1"/>
    </source>
</evidence>
<evidence type="ECO:0000256" key="8">
    <source>
        <dbReference type="SAM" id="MobiDB-lite"/>
    </source>
</evidence>
<dbReference type="GO" id="GO:0001228">
    <property type="term" value="F:DNA-binding transcription activator activity, RNA polymerase II-specific"/>
    <property type="evidence" value="ECO:0007669"/>
    <property type="project" value="TreeGrafter"/>
</dbReference>
<dbReference type="AlphaFoldDB" id="A0A336MJZ9"/>
<evidence type="ECO:0000256" key="1">
    <source>
        <dbReference type="ARBA" id="ARBA00004123"/>
    </source>
</evidence>
<keyword evidence="4 7" id="KW-0863">Zinc-finger</keyword>
<dbReference type="GO" id="GO:0000978">
    <property type="term" value="F:RNA polymerase II cis-regulatory region sequence-specific DNA binding"/>
    <property type="evidence" value="ECO:0007669"/>
    <property type="project" value="TreeGrafter"/>
</dbReference>
<evidence type="ECO:0000259" key="9">
    <source>
        <dbReference type="PROSITE" id="PS50157"/>
    </source>
</evidence>
<dbReference type="InterPro" id="IPR013087">
    <property type="entry name" value="Znf_C2H2_type"/>
</dbReference>
<accession>A0A336MJZ9</accession>
<evidence type="ECO:0000256" key="5">
    <source>
        <dbReference type="ARBA" id="ARBA00022833"/>
    </source>
</evidence>
<feature type="domain" description="C2H2-type" evidence="9">
    <location>
        <begin position="370"/>
        <end position="388"/>
    </location>
</feature>
<gene>
    <name evidence="11" type="primary">CSON000360</name>
</gene>
<dbReference type="EMBL" id="UFQT01001061">
    <property type="protein sequence ID" value="SSX28687.1"/>
    <property type="molecule type" value="Genomic_DNA"/>
</dbReference>
<dbReference type="GO" id="GO:0005634">
    <property type="term" value="C:nucleus"/>
    <property type="evidence" value="ECO:0007669"/>
    <property type="project" value="UniProtKB-SubCell"/>
</dbReference>
<name>A0A336MJZ9_CULSO</name>
<dbReference type="PROSITE" id="PS00028">
    <property type="entry name" value="ZINC_FINGER_C2H2_1"/>
    <property type="match status" value="3"/>
</dbReference>
<reference evidence="10" key="1">
    <citation type="submission" date="2018-04" db="EMBL/GenBank/DDBJ databases">
        <authorList>
            <person name="Go L.Y."/>
            <person name="Mitchell J.A."/>
        </authorList>
    </citation>
    <scope>NUCLEOTIDE SEQUENCE</scope>
    <source>
        <tissue evidence="10">Whole organism</tissue>
    </source>
</reference>
<organism evidence="11">
    <name type="scientific">Culicoides sonorensis</name>
    <name type="common">Biting midge</name>
    <dbReference type="NCBI Taxonomy" id="179676"/>
    <lineage>
        <taxon>Eukaryota</taxon>
        <taxon>Metazoa</taxon>
        <taxon>Ecdysozoa</taxon>
        <taxon>Arthropoda</taxon>
        <taxon>Hexapoda</taxon>
        <taxon>Insecta</taxon>
        <taxon>Pterygota</taxon>
        <taxon>Neoptera</taxon>
        <taxon>Endopterygota</taxon>
        <taxon>Diptera</taxon>
        <taxon>Nematocera</taxon>
        <taxon>Chironomoidea</taxon>
        <taxon>Ceratopogonidae</taxon>
        <taxon>Ceratopogoninae</taxon>
        <taxon>Culicoides</taxon>
        <taxon>Monoculicoides</taxon>
    </lineage>
</organism>
<dbReference type="PANTHER" id="PTHR24376">
    <property type="entry name" value="ZINC FINGER PROTEIN"/>
    <property type="match status" value="1"/>
</dbReference>
<comment type="subcellular location">
    <subcellularLocation>
        <location evidence="1">Nucleus</location>
    </subcellularLocation>
</comment>
<dbReference type="InterPro" id="IPR036236">
    <property type="entry name" value="Znf_C2H2_sf"/>
</dbReference>
<feature type="domain" description="C2H2-type" evidence="9">
    <location>
        <begin position="570"/>
        <end position="599"/>
    </location>
</feature>
<dbReference type="SMART" id="SM00355">
    <property type="entry name" value="ZnF_C2H2"/>
    <property type="match status" value="17"/>
</dbReference>
<feature type="domain" description="C2H2-type" evidence="9">
    <location>
        <begin position="112"/>
        <end position="140"/>
    </location>
</feature>
<proteinExistence type="predicted"/>
<reference evidence="11" key="2">
    <citation type="submission" date="2018-07" db="EMBL/GenBank/DDBJ databases">
        <authorList>
            <person name="Quirk P.G."/>
            <person name="Krulwich T.A."/>
        </authorList>
    </citation>
    <scope>NUCLEOTIDE SEQUENCE</scope>
</reference>
<dbReference type="EMBL" id="UFQS01001061">
    <property type="protein sequence ID" value="SSX08775.1"/>
    <property type="molecule type" value="Genomic_DNA"/>
</dbReference>
<keyword evidence="5" id="KW-0862">Zinc</keyword>
<dbReference type="PANTHER" id="PTHR24376:SF235">
    <property type="entry name" value="C2H2-TYPE DOMAIN-CONTAINING PROTEIN"/>
    <property type="match status" value="1"/>
</dbReference>
<protein>
    <submittedName>
        <fullName evidence="11">CSON000360 protein</fullName>
    </submittedName>
</protein>
<evidence type="ECO:0000256" key="7">
    <source>
        <dbReference type="PROSITE-ProRule" id="PRU00042"/>
    </source>
</evidence>
<evidence type="ECO:0000256" key="4">
    <source>
        <dbReference type="ARBA" id="ARBA00022771"/>
    </source>
</evidence>
<dbReference type="Pfam" id="PF00096">
    <property type="entry name" value="zf-C2H2"/>
    <property type="match status" value="2"/>
</dbReference>
<evidence type="ECO:0000256" key="3">
    <source>
        <dbReference type="ARBA" id="ARBA00022737"/>
    </source>
</evidence>
<evidence type="ECO:0000313" key="11">
    <source>
        <dbReference type="EMBL" id="SSX28687.1"/>
    </source>
</evidence>
<dbReference type="Gene3D" id="3.30.160.60">
    <property type="entry name" value="Classic Zinc Finger"/>
    <property type="match status" value="7"/>
</dbReference>
<feature type="domain" description="C2H2-type" evidence="9">
    <location>
        <begin position="203"/>
        <end position="231"/>
    </location>
</feature>
<keyword evidence="2" id="KW-0479">Metal-binding</keyword>
<dbReference type="GO" id="GO:0008270">
    <property type="term" value="F:zinc ion binding"/>
    <property type="evidence" value="ECO:0007669"/>
    <property type="project" value="UniProtKB-KW"/>
</dbReference>
<dbReference type="SUPFAM" id="SSF57667">
    <property type="entry name" value="beta-beta-alpha zinc fingers"/>
    <property type="match status" value="2"/>
</dbReference>
<dbReference type="OMA" id="FRTHTAK"/>
<keyword evidence="6" id="KW-0539">Nucleus</keyword>
<dbReference type="PROSITE" id="PS50157">
    <property type="entry name" value="ZINC_FINGER_C2H2_2"/>
    <property type="match status" value="4"/>
</dbReference>
<evidence type="ECO:0000256" key="2">
    <source>
        <dbReference type="ARBA" id="ARBA00022723"/>
    </source>
</evidence>
<evidence type="ECO:0000256" key="6">
    <source>
        <dbReference type="ARBA" id="ARBA00023242"/>
    </source>
</evidence>
<feature type="region of interest" description="Disordered" evidence="8">
    <location>
        <begin position="613"/>
        <end position="633"/>
    </location>
</feature>
<keyword evidence="3" id="KW-0677">Repeat</keyword>
<dbReference type="VEuPathDB" id="VectorBase:CSON000360"/>
<dbReference type="Pfam" id="PF13894">
    <property type="entry name" value="zf-C2H2_4"/>
    <property type="match status" value="1"/>
</dbReference>